<evidence type="ECO:0000313" key="2">
    <source>
        <dbReference type="EMBL" id="KAF4673048.1"/>
    </source>
</evidence>
<comment type="caution">
    <text evidence="2">The sequence shown here is derived from an EMBL/GenBank/DDBJ whole genome shotgun (WGS) entry which is preliminary data.</text>
</comment>
<dbReference type="EMBL" id="JAAPAO010000092">
    <property type="protein sequence ID" value="KAF4673048.1"/>
    <property type="molecule type" value="Genomic_DNA"/>
</dbReference>
<accession>A0A7J6MN77</accession>
<dbReference type="AlphaFoldDB" id="A0A7J6MN77"/>
<feature type="transmembrane region" description="Helical" evidence="1">
    <location>
        <begin position="6"/>
        <end position="26"/>
    </location>
</feature>
<keyword evidence="1" id="KW-0812">Transmembrane</keyword>
<reference evidence="2 3" key="1">
    <citation type="submission" date="2020-04" db="EMBL/GenBank/DDBJ databases">
        <title>Perkinsus chesapeaki whole genome sequence.</title>
        <authorList>
            <person name="Bogema D.R."/>
        </authorList>
    </citation>
    <scope>NUCLEOTIDE SEQUENCE [LARGE SCALE GENOMIC DNA]</scope>
    <source>
        <strain evidence="2">ATCC PRA-425</strain>
    </source>
</reference>
<name>A0A7J6MN77_PERCH</name>
<protein>
    <submittedName>
        <fullName evidence="2">Uncharacterized protein</fullName>
    </submittedName>
</protein>
<dbReference type="Proteomes" id="UP000591131">
    <property type="component" value="Unassembled WGS sequence"/>
</dbReference>
<feature type="transmembrane region" description="Helical" evidence="1">
    <location>
        <begin position="53"/>
        <end position="75"/>
    </location>
</feature>
<sequence>MVSETFATFAHPIASAGIAVLVLYGAKKAYDSKPRPSSDPKELKEAREKHGRVMVLATGLSFATAAFGTAMMAALQEGDDNVKVLQSPHGRLAGLFLAAMSLNFALSKGAFGKFNRSKRHLHAYIGYGLVFGVLAQYPELPRVASNVFSDELQKSSNVIVDDSSSEEEVNSRVQPYTGHSWQAISKRGLSNPSCIVPSEDRRKLYCCICSEPEPKDTFAKLVNIVTRYISDKPKPPNKKIRIASSRKSTVVQPLVDASGVYCPFCQQFVCGHCYESHHGVVARTCRTQSGHICPDHELSLSAAPLPGMVCGSCRTAELPIGDLCIRCLWCQRACCLQCFRAVTDCQPASGSIGWDLFGPYTCDLGRLAKKGVILDPKYVTTPTTTTTSSRASSSNLISDRSFVSGDPALLVLVDLIPHTEASHSSMMDWLCLMYHILNPMQIVTLPVDGIDSSLDENCLGEIEHALQPWRDGALNAILVISEHPFIATAAAVVVEQSNLKCPVCLLDLQSLNSVPHGLDSVRQTLLRGADTTGASDSGLWHLIVRSHGSELAEGFLAFNASLTSLTELTVTVGNSSNTVVCCTSAILLQIDGPSRELWLLSPMNGRNKRLLSTKYDVAIKARCTSSKPLTVDGRCFPLDDQLEKIYDVEISLNYHSTVSLYRYHDR</sequence>
<dbReference type="OrthoDB" id="435748at2759"/>
<evidence type="ECO:0000256" key="1">
    <source>
        <dbReference type="SAM" id="Phobius"/>
    </source>
</evidence>
<evidence type="ECO:0000313" key="3">
    <source>
        <dbReference type="Proteomes" id="UP000591131"/>
    </source>
</evidence>
<proteinExistence type="predicted"/>
<keyword evidence="1" id="KW-1133">Transmembrane helix</keyword>
<keyword evidence="1" id="KW-0472">Membrane</keyword>
<feature type="transmembrane region" description="Helical" evidence="1">
    <location>
        <begin position="95"/>
        <end position="114"/>
    </location>
</feature>
<gene>
    <name evidence="2" type="ORF">FOL47_011057</name>
</gene>
<organism evidence="2 3">
    <name type="scientific">Perkinsus chesapeaki</name>
    <name type="common">Clam parasite</name>
    <name type="synonym">Perkinsus andrewsi</name>
    <dbReference type="NCBI Taxonomy" id="330153"/>
    <lineage>
        <taxon>Eukaryota</taxon>
        <taxon>Sar</taxon>
        <taxon>Alveolata</taxon>
        <taxon>Perkinsozoa</taxon>
        <taxon>Perkinsea</taxon>
        <taxon>Perkinsida</taxon>
        <taxon>Perkinsidae</taxon>
        <taxon>Perkinsus</taxon>
    </lineage>
</organism>
<keyword evidence="3" id="KW-1185">Reference proteome</keyword>
<feature type="transmembrane region" description="Helical" evidence="1">
    <location>
        <begin position="121"/>
        <end position="138"/>
    </location>
</feature>